<dbReference type="Pfam" id="PF09393">
    <property type="entry name" value="DUF2001"/>
    <property type="match status" value="1"/>
</dbReference>
<dbReference type="InterPro" id="IPR038628">
    <property type="entry name" value="XkdM-like_sf"/>
</dbReference>
<evidence type="ECO:0000313" key="2">
    <source>
        <dbReference type="Proteomes" id="UP000198304"/>
    </source>
</evidence>
<evidence type="ECO:0000313" key="1">
    <source>
        <dbReference type="EMBL" id="SNR86048.1"/>
    </source>
</evidence>
<dbReference type="SUPFAM" id="SSF69279">
    <property type="entry name" value="Phage tail proteins"/>
    <property type="match status" value="1"/>
</dbReference>
<proteinExistence type="predicted"/>
<protein>
    <submittedName>
        <fullName evidence="1">Phage tail tube protein</fullName>
    </submittedName>
</protein>
<dbReference type="Gene3D" id="2.30.110.40">
    <property type="entry name" value="Phage tail tube protein"/>
    <property type="match status" value="1"/>
</dbReference>
<reference evidence="2" key="1">
    <citation type="submission" date="2017-06" db="EMBL/GenBank/DDBJ databases">
        <authorList>
            <person name="Varghese N."/>
            <person name="Submissions S."/>
        </authorList>
    </citation>
    <scope>NUCLEOTIDE SEQUENCE [LARGE SCALE GENOMIC DNA]</scope>
    <source>
        <strain evidence="2">SCA</strain>
    </source>
</reference>
<accession>A0A238ZT02</accession>
<dbReference type="AlphaFoldDB" id="A0A238ZT02"/>
<dbReference type="RefSeq" id="WP_089280868.1">
    <property type="nucleotide sequence ID" value="NZ_FZOJ01000001.1"/>
</dbReference>
<dbReference type="EMBL" id="FZOJ01000001">
    <property type="protein sequence ID" value="SNR86048.1"/>
    <property type="molecule type" value="Genomic_DNA"/>
</dbReference>
<dbReference type="OrthoDB" id="1697482at2"/>
<organism evidence="1 2">
    <name type="scientific">Anaerovirgula multivorans</name>
    <dbReference type="NCBI Taxonomy" id="312168"/>
    <lineage>
        <taxon>Bacteria</taxon>
        <taxon>Bacillati</taxon>
        <taxon>Bacillota</taxon>
        <taxon>Clostridia</taxon>
        <taxon>Peptostreptococcales</taxon>
        <taxon>Natronincolaceae</taxon>
        <taxon>Anaerovirgula</taxon>
    </lineage>
</organism>
<gene>
    <name evidence="1" type="ORF">SAMN05446037_100167</name>
</gene>
<dbReference type="Proteomes" id="UP000198304">
    <property type="component" value="Unassembled WGS sequence"/>
</dbReference>
<dbReference type="InterPro" id="IPR018989">
    <property type="entry name" value="DUF2001"/>
</dbReference>
<sequence length="139" mass="15240">MDVKNVINGSYGSVWVDNELWGEVDSFSATVNIDYEDVNIAGSLATHKKQTGWNGTGSMTVKKVNSRVAKKAANAVKNGIVPRMKVVGKLADPDALGVERVALYDVTFDSFILMNFEQKTTITNEIPFAFSDYDLVDTI</sequence>
<keyword evidence="2" id="KW-1185">Reference proteome</keyword>
<name>A0A238ZT02_9FIRM</name>